<dbReference type="GeneID" id="77946471"/>
<keyword evidence="6" id="KW-1185">Reference proteome</keyword>
<feature type="domain" description="Aminoglycoside phosphotransferase" evidence="4">
    <location>
        <begin position="268"/>
        <end position="419"/>
    </location>
</feature>
<evidence type="ECO:0000256" key="2">
    <source>
        <dbReference type="ARBA" id="ARBA00022695"/>
    </source>
</evidence>
<dbReference type="InterPro" id="IPR011009">
    <property type="entry name" value="Kinase-like_dom_sf"/>
</dbReference>
<keyword evidence="1" id="KW-0808">Transferase</keyword>
<dbReference type="InterPro" id="IPR029044">
    <property type="entry name" value="Nucleotide-diphossugar_trans"/>
</dbReference>
<dbReference type="PANTHER" id="PTHR43584:SF8">
    <property type="entry name" value="N-ACETYLMURAMATE ALPHA-1-PHOSPHATE URIDYLYLTRANSFERASE"/>
    <property type="match status" value="1"/>
</dbReference>
<protein>
    <submittedName>
        <fullName evidence="5">NDP-sugar synthase</fullName>
    </submittedName>
</protein>
<evidence type="ECO:0000256" key="1">
    <source>
        <dbReference type="ARBA" id="ARBA00022679"/>
    </source>
</evidence>
<evidence type="ECO:0000259" key="3">
    <source>
        <dbReference type="Pfam" id="PF00483"/>
    </source>
</evidence>
<dbReference type="Gene3D" id="3.90.1200.10">
    <property type="match status" value="1"/>
</dbReference>
<evidence type="ECO:0000259" key="4">
    <source>
        <dbReference type="Pfam" id="PF01636"/>
    </source>
</evidence>
<dbReference type="Pfam" id="PF01636">
    <property type="entry name" value="APH"/>
    <property type="match status" value="1"/>
</dbReference>
<dbReference type="RefSeq" id="YP_010670276.1">
    <property type="nucleotide sequence ID" value="NC_070963.1"/>
</dbReference>
<dbReference type="Proteomes" id="UP000664915">
    <property type="component" value="Segment"/>
</dbReference>
<organism evidence="5 6">
    <name type="scientific">Synechococcus phage S-SRM01</name>
    <dbReference type="NCBI Taxonomy" id="2781608"/>
    <lineage>
        <taxon>Viruses</taxon>
        <taxon>Duplodnaviria</taxon>
        <taxon>Heunggongvirae</taxon>
        <taxon>Uroviricota</taxon>
        <taxon>Caudoviricetes</taxon>
        <taxon>Pantevenvirales</taxon>
        <taxon>Kyanoviridae</taxon>
        <taxon>Serangoonvirus</taxon>
        <taxon>Serangoonvirus essarone</taxon>
    </lineage>
</organism>
<dbReference type="EMBL" id="MW015081">
    <property type="protein sequence ID" value="QPX48266.1"/>
    <property type="molecule type" value="Genomic_DNA"/>
</dbReference>
<name>A0A879R3E7_9CAUD</name>
<dbReference type="PANTHER" id="PTHR43584">
    <property type="entry name" value="NUCLEOTIDYL TRANSFERASE"/>
    <property type="match status" value="1"/>
</dbReference>
<keyword evidence="2" id="KW-0548">Nucleotidyltransferase</keyword>
<dbReference type="Pfam" id="PF00483">
    <property type="entry name" value="NTP_transferase"/>
    <property type="match status" value="1"/>
</dbReference>
<dbReference type="InterPro" id="IPR005835">
    <property type="entry name" value="NTP_transferase_dom"/>
</dbReference>
<dbReference type="GO" id="GO:0016779">
    <property type="term" value="F:nucleotidyltransferase activity"/>
    <property type="evidence" value="ECO:0007669"/>
    <property type="project" value="UniProtKB-KW"/>
</dbReference>
<dbReference type="InterPro" id="IPR002575">
    <property type="entry name" value="Aminoglycoside_PTrfase"/>
</dbReference>
<reference evidence="5" key="1">
    <citation type="submission" date="2020-09" db="EMBL/GenBank/DDBJ databases">
        <authorList>
            <person name="Zhang D."/>
            <person name="Hatherill J.R."/>
            <person name="Ramirez J.F."/>
            <person name="Edinger B."/>
            <person name="Balarin R."/>
            <person name="Sullivan A."/>
            <person name="Humpal K.M."/>
            <person name="Guseva A."/>
            <person name="Butela K.A."/>
            <person name="Garlena R.A."/>
            <person name="Russell D.A."/>
            <person name="Pope W.H."/>
            <person name="Jacobs-Sera D."/>
            <person name="Hatfull G.F."/>
        </authorList>
    </citation>
    <scope>NUCLEOTIDE SEQUENCE</scope>
</reference>
<dbReference type="InterPro" id="IPR050065">
    <property type="entry name" value="GlmU-like"/>
</dbReference>
<proteinExistence type="predicted"/>
<dbReference type="SUPFAM" id="SSF56112">
    <property type="entry name" value="Protein kinase-like (PK-like)"/>
    <property type="match status" value="1"/>
</dbReference>
<accession>A0A879R3E7</accession>
<feature type="domain" description="Nucleotidyl transferase" evidence="3">
    <location>
        <begin position="11"/>
        <end position="115"/>
    </location>
</feature>
<dbReference type="SUPFAM" id="SSF53448">
    <property type="entry name" value="Nucleotide-diphospho-sugar transferases"/>
    <property type="match status" value="1"/>
</dbReference>
<sequence>MITHKDVKYVIVQAGGKGTRLGKYTMNRPKCLVPVYGKPMIEQTLEVYKDKTVIIIGDTHFKMLLHYICEISNSDNYILLQTDEDGTAAGIRAALQNVPDGEPFIITWSDLFFEKQQEFEFDNEMLVGLAGNFDCRWSLENGVFKNIPSQEKGVSGFFAFKNKQRFENLKTDKSLVRGFLSDNYTPKEISSFTNHDCFEVGTVEKYEEILSKEVNHRFFNEVKVEEDKVYKKCVDLKYDKVHQAEKDWYDYVKDSFTRIPIIYSTDPLIMSRIEGKHAWEIKSNKDWIIENYCDALQQLHSIKGSCEPLSDYDCADTYMFKPYQRVMQVRHIIEDFSKPVIQINRKSCRNPFCDMRSFEEIMEKNLLKNLRYTVIHGDCTFSNTLVDDKNQVWFIDPRGTFGGSKIYGDPRYDWAKLYYSAVGNYDKINSKKFSVDRSNGIKLDIESNGYEHLGEYIIQRSKMTKLEMLLLHAGIWFSLSGYVKEDIDAVLYSFYKGCELWSEAIILI</sequence>
<dbReference type="Gene3D" id="3.90.550.10">
    <property type="entry name" value="Spore Coat Polysaccharide Biosynthesis Protein SpsA, Chain A"/>
    <property type="match status" value="1"/>
</dbReference>
<dbReference type="KEGG" id="vg:77946471"/>
<evidence type="ECO:0000313" key="5">
    <source>
        <dbReference type="EMBL" id="QPX48266.1"/>
    </source>
</evidence>
<evidence type="ECO:0000313" key="6">
    <source>
        <dbReference type="Proteomes" id="UP000664915"/>
    </source>
</evidence>